<evidence type="ECO:0000256" key="1">
    <source>
        <dbReference type="ARBA" id="ARBA00008987"/>
    </source>
</evidence>
<dbReference type="Pfam" id="PF00085">
    <property type="entry name" value="Thioredoxin"/>
    <property type="match status" value="1"/>
</dbReference>
<evidence type="ECO:0000256" key="6">
    <source>
        <dbReference type="NCBIfam" id="TIGR01068"/>
    </source>
</evidence>
<evidence type="ECO:0000259" key="10">
    <source>
        <dbReference type="PROSITE" id="PS51352"/>
    </source>
</evidence>
<dbReference type="PANTHER" id="PTHR45663:SF11">
    <property type="entry name" value="GEO12009P1"/>
    <property type="match status" value="1"/>
</dbReference>
<feature type="site" description="Deprotonates C-terminal active site Cys" evidence="8">
    <location>
        <position position="23"/>
    </location>
</feature>
<feature type="domain" description="Thioredoxin" evidence="10">
    <location>
        <begin position="1"/>
        <end position="104"/>
    </location>
</feature>
<dbReference type="InterPro" id="IPR005746">
    <property type="entry name" value="Thioredoxin"/>
</dbReference>
<comment type="similarity">
    <text evidence="1 7">Belongs to the thioredoxin family.</text>
</comment>
<keyword evidence="5 9" id="KW-0676">Redox-active center</keyword>
<dbReference type="InterPro" id="IPR013766">
    <property type="entry name" value="Thioredoxin_domain"/>
</dbReference>
<proteinExistence type="inferred from homology"/>
<evidence type="ECO:0000256" key="2">
    <source>
        <dbReference type="ARBA" id="ARBA00022448"/>
    </source>
</evidence>
<dbReference type="SUPFAM" id="SSF52833">
    <property type="entry name" value="Thioredoxin-like"/>
    <property type="match status" value="1"/>
</dbReference>
<comment type="caution">
    <text evidence="11">The sequence shown here is derived from an EMBL/GenBank/DDBJ whole genome shotgun (WGS) entry which is preliminary data.</text>
</comment>
<evidence type="ECO:0000256" key="5">
    <source>
        <dbReference type="ARBA" id="ARBA00023284"/>
    </source>
</evidence>
<keyword evidence="3" id="KW-0249">Electron transport</keyword>
<feature type="active site" description="Nucleophile" evidence="8">
    <location>
        <position position="29"/>
    </location>
</feature>
<evidence type="ECO:0000256" key="9">
    <source>
        <dbReference type="PIRSR" id="PIRSR000077-4"/>
    </source>
</evidence>
<dbReference type="PIRSF" id="PIRSF000077">
    <property type="entry name" value="Thioredoxin"/>
    <property type="match status" value="1"/>
</dbReference>
<sequence>MEVTITTENFESYKNGELPLVVDLWATWCGPCRMVGPIISELANEYDGKIVVGKCDVEENDEVAMQFGVRNIPTILFFKGGQLVDKFVGAAPKATIEEKFKALL</sequence>
<keyword evidence="2" id="KW-0813">Transport</keyword>
<dbReference type="PANTHER" id="PTHR45663">
    <property type="entry name" value="GEO12009P1"/>
    <property type="match status" value="1"/>
</dbReference>
<dbReference type="InterPro" id="IPR017937">
    <property type="entry name" value="Thioredoxin_CS"/>
</dbReference>
<evidence type="ECO:0000313" key="11">
    <source>
        <dbReference type="EMBL" id="EFZ37120.1"/>
    </source>
</evidence>
<feature type="active site" description="Nucleophile" evidence="8">
    <location>
        <position position="32"/>
    </location>
</feature>
<dbReference type="HOGENOM" id="CLU_090389_10_1_10"/>
<evidence type="ECO:0000256" key="4">
    <source>
        <dbReference type="ARBA" id="ARBA00023157"/>
    </source>
</evidence>
<dbReference type="FunFam" id="3.40.30.10:FF:000001">
    <property type="entry name" value="Thioredoxin"/>
    <property type="match status" value="1"/>
</dbReference>
<feature type="site" description="Contributes to redox potential value" evidence="8">
    <location>
        <position position="30"/>
    </location>
</feature>
<dbReference type="InterPro" id="IPR036249">
    <property type="entry name" value="Thioredoxin-like_sf"/>
</dbReference>
<evidence type="ECO:0000313" key="12">
    <source>
        <dbReference type="Proteomes" id="UP000005580"/>
    </source>
</evidence>
<gene>
    <name evidence="11" type="primary">trxA</name>
    <name evidence="11" type="ORF">HMPREF0663_11178</name>
</gene>
<keyword evidence="12" id="KW-1185">Reference proteome</keyword>
<evidence type="ECO:0000256" key="7">
    <source>
        <dbReference type="PIRNR" id="PIRNR000077"/>
    </source>
</evidence>
<dbReference type="EMBL" id="AEPE02000004">
    <property type="protein sequence ID" value="EFZ37120.1"/>
    <property type="molecule type" value="Genomic_DNA"/>
</dbReference>
<reference evidence="11" key="1">
    <citation type="submission" date="2011-01" db="EMBL/GenBank/DDBJ databases">
        <authorList>
            <person name="Muzny D."/>
            <person name="Qin X."/>
            <person name="Buhay C."/>
            <person name="Dugan-Rocha S."/>
            <person name="Ding Y."/>
            <person name="Chen G."/>
            <person name="Hawes A."/>
            <person name="Holder M."/>
            <person name="Jhangiani S."/>
            <person name="Johnson A."/>
            <person name="Khan Z."/>
            <person name="Li Z."/>
            <person name="Liu W."/>
            <person name="Liu X."/>
            <person name="Perez L."/>
            <person name="Shen H."/>
            <person name="Wang Q."/>
            <person name="Watt J."/>
            <person name="Xi L."/>
            <person name="Xin Y."/>
            <person name="Zhou J."/>
            <person name="Deng J."/>
            <person name="Jiang H."/>
            <person name="Liu Y."/>
            <person name="Qu J."/>
            <person name="Song X.-Z."/>
            <person name="Zhang L."/>
            <person name="Villasana D."/>
            <person name="Johnson A."/>
            <person name="Liu J."/>
            <person name="Liyanage D."/>
            <person name="Lorensuhewa L."/>
            <person name="Robinson T."/>
            <person name="Song A."/>
            <person name="Song B.-B."/>
            <person name="Dinh H."/>
            <person name="Thornton R."/>
            <person name="Coyle M."/>
            <person name="Francisco L."/>
            <person name="Jackson L."/>
            <person name="Javaid M."/>
            <person name="Korchina V."/>
            <person name="Kovar C."/>
            <person name="Mata R."/>
            <person name="Mathew T."/>
            <person name="Ngo R."/>
            <person name="Nguyen L."/>
            <person name="Nguyen N."/>
            <person name="Okwuonu G."/>
            <person name="Ongeri F."/>
            <person name="Pham C."/>
            <person name="Simmons D."/>
            <person name="Wilczek-Boney K."/>
            <person name="Hale W."/>
            <person name="Jakkamsetti A."/>
            <person name="Pham P."/>
            <person name="Ruth R."/>
            <person name="San Lucas F."/>
            <person name="Warren J."/>
            <person name="Zhang J."/>
            <person name="Zhao Z."/>
            <person name="Zhou C."/>
            <person name="Zhu D."/>
            <person name="Lee S."/>
            <person name="Bess C."/>
            <person name="Blankenburg K."/>
            <person name="Forbes L."/>
            <person name="Fu Q."/>
            <person name="Gubbala S."/>
            <person name="Hirani K."/>
            <person name="Jayaseelan J.C."/>
            <person name="Lara F."/>
            <person name="Munidasa M."/>
            <person name="Palculict T."/>
            <person name="Patil S."/>
            <person name="Pu L.-L."/>
            <person name="Saada N."/>
            <person name="Tang L."/>
            <person name="Weissenberger G."/>
            <person name="Zhu Y."/>
            <person name="Hemphill L."/>
            <person name="Shang Y."/>
            <person name="Youmans B."/>
            <person name="Ayvaz T."/>
            <person name="Ross M."/>
            <person name="Santibanez J."/>
            <person name="Aqrawi P."/>
            <person name="Gross S."/>
            <person name="Joshi V."/>
            <person name="Fowler G."/>
            <person name="Nazareth L."/>
            <person name="Reid J."/>
            <person name="Worley K."/>
            <person name="Petrosino J."/>
            <person name="Highlander S."/>
            <person name="Gibbs R."/>
        </authorList>
    </citation>
    <scope>NUCLEOTIDE SEQUENCE [LARGE SCALE GENOMIC DNA]</scope>
    <source>
        <strain evidence="11">ATCC 33269</strain>
    </source>
</reference>
<keyword evidence="11" id="KW-0560">Oxidoreductase</keyword>
<dbReference type="eggNOG" id="COG3118">
    <property type="taxonomic scope" value="Bacteria"/>
</dbReference>
<dbReference type="Proteomes" id="UP000005580">
    <property type="component" value="Unassembled WGS sequence"/>
</dbReference>
<dbReference type="GO" id="GO:0005829">
    <property type="term" value="C:cytosol"/>
    <property type="evidence" value="ECO:0007669"/>
    <property type="project" value="TreeGrafter"/>
</dbReference>
<keyword evidence="4 9" id="KW-1015">Disulfide bond</keyword>
<accession>E7RPS7</accession>
<dbReference type="CDD" id="cd02947">
    <property type="entry name" value="TRX_family"/>
    <property type="match status" value="1"/>
</dbReference>
<dbReference type="RefSeq" id="WP_004368443.1">
    <property type="nucleotide sequence ID" value="NZ_GL833118.1"/>
</dbReference>
<dbReference type="PRINTS" id="PR00421">
    <property type="entry name" value="THIOREDOXIN"/>
</dbReference>
<organism evidence="11 12">
    <name type="scientific">Hoylesella oralis ATCC 33269</name>
    <dbReference type="NCBI Taxonomy" id="873533"/>
    <lineage>
        <taxon>Bacteria</taxon>
        <taxon>Pseudomonadati</taxon>
        <taxon>Bacteroidota</taxon>
        <taxon>Bacteroidia</taxon>
        <taxon>Bacteroidales</taxon>
        <taxon>Prevotellaceae</taxon>
        <taxon>Hoylesella</taxon>
    </lineage>
</organism>
<name>E7RPS7_9BACT</name>
<dbReference type="PROSITE" id="PS51352">
    <property type="entry name" value="THIOREDOXIN_2"/>
    <property type="match status" value="1"/>
</dbReference>
<feature type="disulfide bond" description="Redox-active" evidence="9">
    <location>
        <begin position="29"/>
        <end position="32"/>
    </location>
</feature>
<evidence type="ECO:0000256" key="3">
    <source>
        <dbReference type="ARBA" id="ARBA00022982"/>
    </source>
</evidence>
<protein>
    <recommendedName>
        <fullName evidence="6 7">Thioredoxin</fullName>
    </recommendedName>
</protein>
<dbReference type="PROSITE" id="PS00194">
    <property type="entry name" value="THIOREDOXIN_1"/>
    <property type="match status" value="1"/>
</dbReference>
<feature type="site" description="Contributes to redox potential value" evidence="8">
    <location>
        <position position="31"/>
    </location>
</feature>
<dbReference type="GO" id="GO:0045454">
    <property type="term" value="P:cell redox homeostasis"/>
    <property type="evidence" value="ECO:0007669"/>
    <property type="project" value="TreeGrafter"/>
</dbReference>
<dbReference type="Gene3D" id="3.40.30.10">
    <property type="entry name" value="Glutaredoxin"/>
    <property type="match status" value="1"/>
</dbReference>
<dbReference type="AlphaFoldDB" id="E7RPS7"/>
<evidence type="ECO:0000256" key="8">
    <source>
        <dbReference type="PIRSR" id="PIRSR000077-1"/>
    </source>
</evidence>
<dbReference type="GO" id="GO:0015035">
    <property type="term" value="F:protein-disulfide reductase activity"/>
    <property type="evidence" value="ECO:0007669"/>
    <property type="project" value="UniProtKB-UniRule"/>
</dbReference>
<dbReference type="NCBIfam" id="TIGR01068">
    <property type="entry name" value="thioredoxin"/>
    <property type="match status" value="1"/>
</dbReference>
<dbReference type="STRING" id="28134.SAMN05444288_1696"/>